<dbReference type="STRING" id="572265.HDEF_1221"/>
<protein>
    <submittedName>
        <fullName evidence="1">Uncharacterized protein</fullName>
    </submittedName>
</protein>
<evidence type="ECO:0000313" key="2">
    <source>
        <dbReference type="Proteomes" id="UP000002334"/>
    </source>
</evidence>
<organism evidence="1 2">
    <name type="scientific">Hamiltonella defensa subsp. Acyrthosiphon pisum (strain 5AT)</name>
    <dbReference type="NCBI Taxonomy" id="572265"/>
    <lineage>
        <taxon>Bacteria</taxon>
        <taxon>Pseudomonadati</taxon>
        <taxon>Pseudomonadota</taxon>
        <taxon>Gammaproteobacteria</taxon>
        <taxon>Enterobacterales</taxon>
        <taxon>Enterobacteriaceae</taxon>
        <taxon>aphid secondary symbionts</taxon>
        <taxon>Candidatus Williamhamiltonella</taxon>
    </lineage>
</organism>
<name>C4K5N7_HAMD5</name>
<dbReference type="AlphaFoldDB" id="C4K5N7"/>
<dbReference type="KEGG" id="hde:HDEF_1221"/>
<sequence length="39" mass="4582">MKYREKLKGKTGMCGDETLISREVLLFKIKDSFRCKNTN</sequence>
<accession>C4K5N7</accession>
<dbReference type="EMBL" id="CP001277">
    <property type="protein sequence ID" value="ACQ67880.1"/>
    <property type="molecule type" value="Genomic_DNA"/>
</dbReference>
<dbReference type="Proteomes" id="UP000002334">
    <property type="component" value="Chromosome"/>
</dbReference>
<keyword evidence="2" id="KW-1185">Reference proteome</keyword>
<dbReference type="HOGENOM" id="CLU_3310701_0_0_6"/>
<reference evidence="1 2" key="1">
    <citation type="journal article" date="2009" name="Proc. Natl. Acad. Sci. U.S.A.">
        <title>Hamiltonella defensa, genome evolution of protective bacterial endosymbiont from pathogenic ancestors.</title>
        <authorList>
            <person name="Degnan P.H."/>
            <person name="Yu Y."/>
            <person name="Sisneros N."/>
            <person name="Wing R.A."/>
            <person name="Moran N.A."/>
        </authorList>
    </citation>
    <scope>NUCLEOTIDE SEQUENCE [LARGE SCALE GENOMIC DNA]</scope>
    <source>
        <strain evidence="2">5AT</strain>
    </source>
</reference>
<gene>
    <name evidence="1" type="ordered locus">HDEF_1221</name>
</gene>
<evidence type="ECO:0000313" key="1">
    <source>
        <dbReference type="EMBL" id="ACQ67880.1"/>
    </source>
</evidence>
<proteinExistence type="predicted"/>